<evidence type="ECO:0000256" key="4">
    <source>
        <dbReference type="ARBA" id="ARBA00023027"/>
    </source>
</evidence>
<keyword evidence="7" id="KW-1185">Reference proteome</keyword>
<dbReference type="SMART" id="SM00255">
    <property type="entry name" value="TIR"/>
    <property type="match status" value="1"/>
</dbReference>
<dbReference type="InterPro" id="IPR042197">
    <property type="entry name" value="Apaf_helical"/>
</dbReference>
<dbReference type="EMBL" id="JBJKBG010000005">
    <property type="protein sequence ID" value="KAL3739438.1"/>
    <property type="molecule type" value="Genomic_DNA"/>
</dbReference>
<evidence type="ECO:0000256" key="3">
    <source>
        <dbReference type="ARBA" id="ARBA00022821"/>
    </source>
</evidence>
<evidence type="ECO:0000313" key="7">
    <source>
        <dbReference type="Proteomes" id="UP001634007"/>
    </source>
</evidence>
<dbReference type="InterPro" id="IPR036390">
    <property type="entry name" value="WH_DNA-bd_sf"/>
</dbReference>
<organism evidence="6 7">
    <name type="scientific">Eucalyptus globulus</name>
    <name type="common">Tasmanian blue gum</name>
    <dbReference type="NCBI Taxonomy" id="34317"/>
    <lineage>
        <taxon>Eukaryota</taxon>
        <taxon>Viridiplantae</taxon>
        <taxon>Streptophyta</taxon>
        <taxon>Embryophyta</taxon>
        <taxon>Tracheophyta</taxon>
        <taxon>Spermatophyta</taxon>
        <taxon>Magnoliopsida</taxon>
        <taxon>eudicotyledons</taxon>
        <taxon>Gunneridae</taxon>
        <taxon>Pentapetalae</taxon>
        <taxon>rosids</taxon>
        <taxon>malvids</taxon>
        <taxon>Myrtales</taxon>
        <taxon>Myrtaceae</taxon>
        <taxon>Myrtoideae</taxon>
        <taxon>Eucalypteae</taxon>
        <taxon>Eucalyptus</taxon>
    </lineage>
</organism>
<dbReference type="PROSITE" id="PS50104">
    <property type="entry name" value="TIR"/>
    <property type="match status" value="1"/>
</dbReference>
<gene>
    <name evidence="6" type="ORF">ACJRO7_020801</name>
</gene>
<dbReference type="InterPro" id="IPR035897">
    <property type="entry name" value="Toll_tir_struct_dom_sf"/>
</dbReference>
<evidence type="ECO:0000256" key="1">
    <source>
        <dbReference type="ARBA" id="ARBA00022614"/>
    </source>
</evidence>
<dbReference type="Gene3D" id="1.10.8.430">
    <property type="entry name" value="Helical domain of apoptotic protease-activating factors"/>
    <property type="match status" value="1"/>
</dbReference>
<keyword evidence="2" id="KW-0677">Repeat</keyword>
<sequence length="1252" mass="143216">MKRKRDSPDAATMSACVDDGNSSSRAEYEVFLSFRGPDTRFNITDWLYQSLANAGIRVFRDNEGIRRGKKIKGELLHVIESSKIYLPVFSRTYASSKWCLCELTHMLECSIKVNEKVILPIFYDVNSEDVKLKTELYRGDLKKHEKKGRCDEVQQWKKALKAVARIAGWEMKDKCQGEIINNIVYEVLTKLMSRKRKLPDHLVGVHDHVEAIIDKLNEGSRDVCYLVIHGMGGIGKTTLAKAVFNQISNRFAVCSFLSDIREYAKHQRIVDLQKTLLLEILQSQFLETLTSVDMGIEMIRKTLCDKKVLLILDDVDNRDQLSKLAGKSDWFGSGSRIIITTRDINFLPIKEKDKESSFQAHSQEFQYYKMKEMDFFYALRLFSKHAFEMDLPPHDFDDISRKITITTGGLPLAIAVIGSSLQGKSKTSWKVTLQKLKSVPNREVFNKLKVSYDMLEPEQQEIFLDIACFFIGKDILHPSYMWKASNYFPEMELLVLTHKSLIKITKDLKFWMHDQLRDLGREIVRCEDINFPENCSRLWEPEFALEVVQRKKGTQKVVALKLTRLSKKQTFTSEQFSKLPNLRFLELEGGDFVGDFQNLLSKLTWLTWVGCPLDLSATNLCLEKLVVLLLSRSDITEDWAGWKSCLVSENLKVIEIYFGTSMKRIPDFSKCSNLRRLTIQSCASLLVNDGSLSQLEHLKYLKICSWNIVTLYSPIEANRCDDLFPKPSIFGSLKSLSTLIIKGMSIHELPHSIGEMTSLNELSLTNSNLPKLPNSVGDLRMLRTMTLTDSWIAKLPKTIGGLESLLELDLTRTRIRKLPASIGNLKKLRKMSMLQAPIKKLPKEIGGLESLLVLDLNYTKITKLPTSIGKLKQLEILGVIGTAIRELPKAIWMLKNLKVLNAGYCENMEGEIPSEIEGLSFLRGLQLSKSKIRRLPTTMNKLSHLQQLCLDQCYELEQLPKLPVSLKELKFSPLLLWTALDLSYLSNLVDLHIKYDTPWFPEFRQGAPNIKWIEGLYCLEKLTLVIGDVKLPRINLATLSCLRILEITCVRLQSLKGLPSSLEELTLRHVKSPMKRSLFSNLKNLSRLWFYHSQLRKVEFDDVLGQQLEKLRMLGFHEDKLLRRLTISGLEGLQQFSTRSCPALMEIQGVEKLESLEELSIDECSFLERLPALSKLKKLRVLSLGGLPPEGLPDLSKFKELRHLSLTGFPREKSLDLHIPDTCLVHFELFLGTYKAWKDACRNGAGDIFNRL</sequence>
<evidence type="ECO:0000256" key="2">
    <source>
        <dbReference type="ARBA" id="ARBA00022737"/>
    </source>
</evidence>
<dbReference type="SMART" id="SM00369">
    <property type="entry name" value="LRR_TYP"/>
    <property type="match status" value="4"/>
</dbReference>
<dbReference type="SUPFAM" id="SSF52540">
    <property type="entry name" value="P-loop containing nucleoside triphosphate hydrolases"/>
    <property type="match status" value="1"/>
</dbReference>
<reference evidence="6 7" key="1">
    <citation type="submission" date="2024-11" db="EMBL/GenBank/DDBJ databases">
        <title>Chromosome-level genome assembly of Eucalyptus globulus Labill. provides insights into its genome evolution.</title>
        <authorList>
            <person name="Li X."/>
        </authorList>
    </citation>
    <scope>NUCLEOTIDE SEQUENCE [LARGE SCALE GENOMIC DNA]</scope>
    <source>
        <strain evidence="6">CL2024</strain>
        <tissue evidence="6">Fresh tender leaves</tissue>
    </source>
</reference>
<dbReference type="FunFam" id="3.40.50.10140:FF:000007">
    <property type="entry name" value="Disease resistance protein (TIR-NBS-LRR class)"/>
    <property type="match status" value="1"/>
</dbReference>
<dbReference type="InterPro" id="IPR002182">
    <property type="entry name" value="NB-ARC"/>
</dbReference>
<dbReference type="GO" id="GO:0051707">
    <property type="term" value="P:response to other organism"/>
    <property type="evidence" value="ECO:0007669"/>
    <property type="project" value="UniProtKB-ARBA"/>
</dbReference>
<dbReference type="InterPro" id="IPR000157">
    <property type="entry name" value="TIR_dom"/>
</dbReference>
<accession>A0ABD3KQL6</accession>
<dbReference type="InterPro" id="IPR055414">
    <property type="entry name" value="LRR_R13L4/SHOC2-like"/>
</dbReference>
<comment type="caution">
    <text evidence="6">The sequence shown here is derived from an EMBL/GenBank/DDBJ whole genome shotgun (WGS) entry which is preliminary data.</text>
</comment>
<dbReference type="SUPFAM" id="SSF52058">
    <property type="entry name" value="L domain-like"/>
    <property type="match status" value="3"/>
</dbReference>
<dbReference type="PRINTS" id="PR00364">
    <property type="entry name" value="DISEASERSIST"/>
</dbReference>
<dbReference type="InterPro" id="IPR058192">
    <property type="entry name" value="WHD_ROQ1-like"/>
</dbReference>
<protein>
    <recommendedName>
        <fullName evidence="5">TIR domain-containing protein</fullName>
    </recommendedName>
</protein>
<evidence type="ECO:0000259" key="5">
    <source>
        <dbReference type="PROSITE" id="PS50104"/>
    </source>
</evidence>
<dbReference type="GO" id="GO:0006952">
    <property type="term" value="P:defense response"/>
    <property type="evidence" value="ECO:0007669"/>
    <property type="project" value="UniProtKB-KW"/>
</dbReference>
<dbReference type="Gene3D" id="3.40.50.10140">
    <property type="entry name" value="Toll/interleukin-1 receptor homology (TIR) domain"/>
    <property type="match status" value="1"/>
</dbReference>
<dbReference type="PANTHER" id="PTHR11017:SF570">
    <property type="entry name" value="DISEASE RESISTANCE PROTEIN (TIR-NBS CLASS)-RELATED"/>
    <property type="match status" value="1"/>
</dbReference>
<dbReference type="Proteomes" id="UP001634007">
    <property type="component" value="Unassembled WGS sequence"/>
</dbReference>
<dbReference type="InterPro" id="IPR044974">
    <property type="entry name" value="Disease_R_plants"/>
</dbReference>
<keyword evidence="3" id="KW-0611">Plant defense</keyword>
<dbReference type="AlphaFoldDB" id="A0ABD3KQL6"/>
<dbReference type="SUPFAM" id="SSF52200">
    <property type="entry name" value="Toll/Interleukin receptor TIR domain"/>
    <property type="match status" value="1"/>
</dbReference>
<dbReference type="Pfam" id="PF23282">
    <property type="entry name" value="WHD_ROQ1"/>
    <property type="match status" value="1"/>
</dbReference>
<dbReference type="InterPro" id="IPR003591">
    <property type="entry name" value="Leu-rich_rpt_typical-subtyp"/>
</dbReference>
<keyword evidence="4" id="KW-0520">NAD</keyword>
<dbReference type="Gene3D" id="3.80.10.10">
    <property type="entry name" value="Ribonuclease Inhibitor"/>
    <property type="match status" value="3"/>
</dbReference>
<dbReference type="InterPro" id="IPR032675">
    <property type="entry name" value="LRR_dom_sf"/>
</dbReference>
<keyword evidence="1" id="KW-0433">Leucine-rich repeat</keyword>
<feature type="domain" description="TIR" evidence="5">
    <location>
        <begin position="26"/>
        <end position="187"/>
    </location>
</feature>
<dbReference type="EMBL" id="JBJKBG010000005">
    <property type="protein sequence ID" value="KAL3739436.1"/>
    <property type="molecule type" value="Genomic_DNA"/>
</dbReference>
<dbReference type="Pfam" id="PF23598">
    <property type="entry name" value="LRR_14"/>
    <property type="match status" value="2"/>
</dbReference>
<proteinExistence type="predicted"/>
<dbReference type="Gene3D" id="3.40.50.300">
    <property type="entry name" value="P-loop containing nucleotide triphosphate hydrolases"/>
    <property type="match status" value="1"/>
</dbReference>
<evidence type="ECO:0000313" key="6">
    <source>
        <dbReference type="EMBL" id="KAL3739436.1"/>
    </source>
</evidence>
<dbReference type="Pfam" id="PF01582">
    <property type="entry name" value="TIR"/>
    <property type="match status" value="1"/>
</dbReference>
<dbReference type="PANTHER" id="PTHR11017">
    <property type="entry name" value="LEUCINE-RICH REPEAT-CONTAINING PROTEIN"/>
    <property type="match status" value="1"/>
</dbReference>
<dbReference type="InterPro" id="IPR027417">
    <property type="entry name" value="P-loop_NTPase"/>
</dbReference>
<name>A0ABD3KQL6_EUCGL</name>
<dbReference type="Pfam" id="PF00931">
    <property type="entry name" value="NB-ARC"/>
    <property type="match status" value="1"/>
</dbReference>
<dbReference type="SUPFAM" id="SSF46785">
    <property type="entry name" value="Winged helix' DNA-binding domain"/>
    <property type="match status" value="1"/>
</dbReference>